<reference evidence="1" key="1">
    <citation type="submission" date="2021-08" db="EMBL/GenBank/DDBJ databases">
        <title>WGS assembly of Ceratopteris richardii.</title>
        <authorList>
            <person name="Marchant D.B."/>
            <person name="Chen G."/>
            <person name="Jenkins J."/>
            <person name="Shu S."/>
            <person name="Leebens-Mack J."/>
            <person name="Grimwood J."/>
            <person name="Schmutz J."/>
            <person name="Soltis P."/>
            <person name="Soltis D."/>
            <person name="Chen Z.-H."/>
        </authorList>
    </citation>
    <scope>NUCLEOTIDE SEQUENCE</scope>
    <source>
        <strain evidence="1">Whitten #5841</strain>
        <tissue evidence="1">Leaf</tissue>
    </source>
</reference>
<dbReference type="Proteomes" id="UP000825935">
    <property type="component" value="Chromosome 15"/>
</dbReference>
<name>A0A8T2T611_CERRI</name>
<dbReference type="AlphaFoldDB" id="A0A8T2T611"/>
<proteinExistence type="predicted"/>
<dbReference type="OrthoDB" id="748871at2759"/>
<sequence>MDIDKCFPKEATERISLPQLKILLLKGDARDRTFPEKVSCENLRWLQWRCCPFPQLPDRLSYLTDSAPKNFESSI</sequence>
<organism evidence="1 2">
    <name type="scientific">Ceratopteris richardii</name>
    <name type="common">Triangle waterfern</name>
    <dbReference type="NCBI Taxonomy" id="49495"/>
    <lineage>
        <taxon>Eukaryota</taxon>
        <taxon>Viridiplantae</taxon>
        <taxon>Streptophyta</taxon>
        <taxon>Embryophyta</taxon>
        <taxon>Tracheophyta</taxon>
        <taxon>Polypodiopsida</taxon>
        <taxon>Polypodiidae</taxon>
        <taxon>Polypodiales</taxon>
        <taxon>Pteridineae</taxon>
        <taxon>Pteridaceae</taxon>
        <taxon>Parkerioideae</taxon>
        <taxon>Ceratopteris</taxon>
    </lineage>
</organism>
<keyword evidence="2" id="KW-1185">Reference proteome</keyword>
<comment type="caution">
    <text evidence="1">The sequence shown here is derived from an EMBL/GenBank/DDBJ whole genome shotgun (WGS) entry which is preliminary data.</text>
</comment>
<protein>
    <submittedName>
        <fullName evidence="1">Uncharacterized protein</fullName>
    </submittedName>
</protein>
<dbReference type="EMBL" id="CM035420">
    <property type="protein sequence ID" value="KAH7404238.1"/>
    <property type="molecule type" value="Genomic_DNA"/>
</dbReference>
<accession>A0A8T2T611</accession>
<gene>
    <name evidence="1" type="ORF">KP509_15G017400</name>
</gene>
<evidence type="ECO:0000313" key="1">
    <source>
        <dbReference type="EMBL" id="KAH7404238.1"/>
    </source>
</evidence>
<evidence type="ECO:0000313" key="2">
    <source>
        <dbReference type="Proteomes" id="UP000825935"/>
    </source>
</evidence>